<evidence type="ECO:0000256" key="3">
    <source>
        <dbReference type="SAM" id="Phobius"/>
    </source>
</evidence>
<proteinExistence type="predicted"/>
<feature type="compositionally biased region" description="Polar residues" evidence="2">
    <location>
        <begin position="422"/>
        <end position="433"/>
    </location>
</feature>
<dbReference type="PANTHER" id="PTHR12064:SF97">
    <property type="entry name" value="METAL TRANSPORTER CNNM-5"/>
    <property type="match status" value="1"/>
</dbReference>
<dbReference type="AlphaFoldDB" id="A0A9P7Z2M1"/>
<keyword evidence="6" id="KW-1185">Reference proteome</keyword>
<accession>A0A9P7Z2M1</accession>
<feature type="transmembrane region" description="Helical" evidence="3">
    <location>
        <begin position="94"/>
        <end position="115"/>
    </location>
</feature>
<dbReference type="EMBL" id="MU253917">
    <property type="protein sequence ID" value="KAG9244284.1"/>
    <property type="molecule type" value="Genomic_DNA"/>
</dbReference>
<dbReference type="GO" id="GO:0010960">
    <property type="term" value="P:magnesium ion homeostasis"/>
    <property type="evidence" value="ECO:0007669"/>
    <property type="project" value="InterPro"/>
</dbReference>
<dbReference type="PANTHER" id="PTHR12064">
    <property type="entry name" value="METAL TRANSPORTER CNNM"/>
    <property type="match status" value="1"/>
</dbReference>
<sequence length="966" mass="106991">MWYGMLCVGLVVLALYGLFAGVTLAVCGPEMTWLQLRSLTGTPEERKRARIVARMRRHGSWMLCSLIICTVACAEALPIIVQGLWPQKSASAQWIPYVVSTAVITLCAEIIPQYFIPRKPVEWAYFFWPVIYMSMCLTAIVSWPLAWILDNFGGRNDEMGIFTNGELISLMKHHQETENNGGQLGDAAARVITGALHMDGRQIGGEICSMTEINCDHDKDIEKADMVIYNGMITKWTSVHTVDIDELVDAAFLHKVKLWLFSRIPVVGSCTINDKPTGTSTWAGNEIFGFVHLRSLVGLEINDSHKIFVRDLPIYPLPIIQEDMPAYQVLNIFQLGMAKMAVVVPKPLKGSNQILTVSANNFDIANRFQTPCWAPMEKTTSRLFDGTVETSDEDENWATNVLKAARTGNENLWPDSGHRSFSDTNQSKPNRPSQKVLGIKCPKPVGIVTFDDIVNVILSKPSRVSIEYYSGETRASKTSLMKADLAAKRSQKLADGNFQKEHLATPTFNSQSGLQAVPLHVRNNSLKHRSMGSFIRKRNVSNGQFCAHGTMDGADDKDRLRPLTNQVRKRHTSGRSSYTENSQGGFHVSKVSRSPPPGDLAFDGVDERSLDKKLERRHRTADTTGTDVSHSTYAPTVYPCAQEDSTSGEIDIDPMNLTQHLLDQLQDERGSSEDSGKSCSLPSRNILALSRNGRSVAPWARRYVSIAAPMISEVKKETFSSLDGIVDEEKPPPIPLRFRLFPSTASLGNEDKKQLERSPRYRLNPTAPVFTVTSPSGHDHSVHQTTYSEATVYMGDNHDFDISMVPSISSTFHRRSSWKFDTPRDASVSTLKSSKVFTWGVPKAKVSANRPRFPSGAEPYCGDPNSCLFDGPVAAPAPRVGGIPEELLNNMTLRRNRRIEHRSDTLPSMAIRGGLIDEGTLNRIRDTCMDGAGGDPVEADTVAELGTKKRSGGGIISSLRRSSLWY</sequence>
<feature type="compositionally biased region" description="Polar residues" evidence="2">
    <location>
        <begin position="574"/>
        <end position="584"/>
    </location>
</feature>
<evidence type="ECO:0000256" key="2">
    <source>
        <dbReference type="SAM" id="MobiDB-lite"/>
    </source>
</evidence>
<dbReference type="InterPro" id="IPR046342">
    <property type="entry name" value="CBS_dom_sf"/>
</dbReference>
<name>A0A9P7Z2M1_9HELO</name>
<dbReference type="Gene3D" id="3.10.580.10">
    <property type="entry name" value="CBS-domain"/>
    <property type="match status" value="1"/>
</dbReference>
<feature type="transmembrane region" description="Helical" evidence="3">
    <location>
        <begin position="60"/>
        <end position="82"/>
    </location>
</feature>
<gene>
    <name evidence="5" type="ORF">BJ878DRAFT_78707</name>
</gene>
<reference evidence="5" key="1">
    <citation type="journal article" date="2021" name="IMA Fungus">
        <title>Genomic characterization of three marine fungi, including Emericellopsis atlantica sp. nov. with signatures of a generalist lifestyle and marine biomass degradation.</title>
        <authorList>
            <person name="Hagestad O.C."/>
            <person name="Hou L."/>
            <person name="Andersen J.H."/>
            <person name="Hansen E.H."/>
            <person name="Altermark B."/>
            <person name="Li C."/>
            <person name="Kuhnert E."/>
            <person name="Cox R.J."/>
            <person name="Crous P.W."/>
            <person name="Spatafora J.W."/>
            <person name="Lail K."/>
            <person name="Amirebrahimi M."/>
            <person name="Lipzen A."/>
            <person name="Pangilinan J."/>
            <person name="Andreopoulos W."/>
            <person name="Hayes R.D."/>
            <person name="Ng V."/>
            <person name="Grigoriev I.V."/>
            <person name="Jackson S.A."/>
            <person name="Sutton T.D.S."/>
            <person name="Dobson A.D.W."/>
            <person name="Rama T."/>
        </authorList>
    </citation>
    <scope>NUCLEOTIDE SEQUENCE</scope>
    <source>
        <strain evidence="5">TRa3180A</strain>
    </source>
</reference>
<dbReference type="OrthoDB" id="5353557at2759"/>
<feature type="domain" description="CNNM transmembrane" evidence="4">
    <location>
        <begin position="10"/>
        <end position="177"/>
    </location>
</feature>
<keyword evidence="3" id="KW-0812">Transmembrane</keyword>
<dbReference type="InterPro" id="IPR045095">
    <property type="entry name" value="ACDP"/>
</dbReference>
<feature type="region of interest" description="Disordered" evidence="2">
    <location>
        <begin position="611"/>
        <end position="630"/>
    </location>
</feature>
<evidence type="ECO:0000313" key="5">
    <source>
        <dbReference type="EMBL" id="KAG9244284.1"/>
    </source>
</evidence>
<dbReference type="GO" id="GO:0030026">
    <property type="term" value="P:intracellular manganese ion homeostasis"/>
    <property type="evidence" value="ECO:0007669"/>
    <property type="project" value="TreeGrafter"/>
</dbReference>
<keyword evidence="1" id="KW-0677">Repeat</keyword>
<feature type="region of interest" description="Disordered" evidence="2">
    <location>
        <begin position="565"/>
        <end position="606"/>
    </location>
</feature>
<feature type="region of interest" description="Disordered" evidence="2">
    <location>
        <begin position="408"/>
        <end position="435"/>
    </location>
</feature>
<organism evidence="5 6">
    <name type="scientific">Calycina marina</name>
    <dbReference type="NCBI Taxonomy" id="1763456"/>
    <lineage>
        <taxon>Eukaryota</taxon>
        <taxon>Fungi</taxon>
        <taxon>Dikarya</taxon>
        <taxon>Ascomycota</taxon>
        <taxon>Pezizomycotina</taxon>
        <taxon>Leotiomycetes</taxon>
        <taxon>Helotiales</taxon>
        <taxon>Pezizellaceae</taxon>
        <taxon>Calycina</taxon>
    </lineage>
</organism>
<evidence type="ECO:0000256" key="1">
    <source>
        <dbReference type="ARBA" id="ARBA00022737"/>
    </source>
</evidence>
<dbReference type="Proteomes" id="UP000887226">
    <property type="component" value="Unassembled WGS sequence"/>
</dbReference>
<comment type="caution">
    <text evidence="5">The sequence shown here is derived from an EMBL/GenBank/DDBJ whole genome shotgun (WGS) entry which is preliminary data.</text>
</comment>
<dbReference type="Pfam" id="PF01595">
    <property type="entry name" value="CNNM"/>
    <property type="match status" value="1"/>
</dbReference>
<evidence type="ECO:0000259" key="4">
    <source>
        <dbReference type="Pfam" id="PF01595"/>
    </source>
</evidence>
<dbReference type="SUPFAM" id="SSF54631">
    <property type="entry name" value="CBS-domain pair"/>
    <property type="match status" value="1"/>
</dbReference>
<feature type="transmembrane region" description="Helical" evidence="3">
    <location>
        <begin position="127"/>
        <end position="149"/>
    </location>
</feature>
<keyword evidence="3" id="KW-0472">Membrane</keyword>
<dbReference type="GO" id="GO:0005737">
    <property type="term" value="C:cytoplasm"/>
    <property type="evidence" value="ECO:0007669"/>
    <property type="project" value="TreeGrafter"/>
</dbReference>
<protein>
    <recommendedName>
        <fullName evidence="4">CNNM transmembrane domain-containing protein</fullName>
    </recommendedName>
</protein>
<dbReference type="InterPro" id="IPR002550">
    <property type="entry name" value="CNNM"/>
</dbReference>
<keyword evidence="3" id="KW-1133">Transmembrane helix</keyword>
<evidence type="ECO:0000313" key="6">
    <source>
        <dbReference type="Proteomes" id="UP000887226"/>
    </source>
</evidence>